<organism evidence="2 3">
    <name type="scientific">Chitinophaga lutea</name>
    <dbReference type="NCBI Taxonomy" id="2488634"/>
    <lineage>
        <taxon>Bacteria</taxon>
        <taxon>Pseudomonadati</taxon>
        <taxon>Bacteroidota</taxon>
        <taxon>Chitinophagia</taxon>
        <taxon>Chitinophagales</taxon>
        <taxon>Chitinophagaceae</taxon>
        <taxon>Chitinophaga</taxon>
    </lineage>
</organism>
<gene>
    <name evidence="2" type="ORF">EGT74_18010</name>
</gene>
<evidence type="ECO:0000313" key="2">
    <source>
        <dbReference type="EMBL" id="RPE08913.1"/>
    </source>
</evidence>
<sequence length="59" mass="6731">MKHLQKLVTKKVTSPETVKGGRYFLSAEVDLVDQERTTENKPTWNGQHYVTDVKSDPAK</sequence>
<dbReference type="RefSeq" id="WP_123847912.1">
    <property type="nucleotide sequence ID" value="NZ_RPDH01000002.1"/>
</dbReference>
<keyword evidence="3" id="KW-1185">Reference proteome</keyword>
<dbReference type="AlphaFoldDB" id="A0A3N4PJQ3"/>
<evidence type="ECO:0000313" key="3">
    <source>
        <dbReference type="Proteomes" id="UP000278351"/>
    </source>
</evidence>
<dbReference type="EMBL" id="RPDH01000002">
    <property type="protein sequence ID" value="RPE08913.1"/>
    <property type="molecule type" value="Genomic_DNA"/>
</dbReference>
<reference evidence="2 3" key="1">
    <citation type="submission" date="2018-11" db="EMBL/GenBank/DDBJ databases">
        <title>Chitinophaga lutea sp.nov., isolate from arsenic contaminated soil.</title>
        <authorList>
            <person name="Zong Y."/>
        </authorList>
    </citation>
    <scope>NUCLEOTIDE SEQUENCE [LARGE SCALE GENOMIC DNA]</scope>
    <source>
        <strain evidence="2 3">ZY74</strain>
    </source>
</reference>
<proteinExistence type="predicted"/>
<protein>
    <submittedName>
        <fullName evidence="2">Uncharacterized protein</fullName>
    </submittedName>
</protein>
<accession>A0A3N4PJQ3</accession>
<dbReference type="Proteomes" id="UP000278351">
    <property type="component" value="Unassembled WGS sequence"/>
</dbReference>
<name>A0A3N4PJQ3_9BACT</name>
<feature type="region of interest" description="Disordered" evidence="1">
    <location>
        <begin position="36"/>
        <end position="59"/>
    </location>
</feature>
<dbReference type="OrthoDB" id="680850at2"/>
<evidence type="ECO:0000256" key="1">
    <source>
        <dbReference type="SAM" id="MobiDB-lite"/>
    </source>
</evidence>
<comment type="caution">
    <text evidence="2">The sequence shown here is derived from an EMBL/GenBank/DDBJ whole genome shotgun (WGS) entry which is preliminary data.</text>
</comment>